<reference evidence="2 3" key="1">
    <citation type="submission" date="2020-08" db="EMBL/GenBank/DDBJ databases">
        <title>The genome sequence of type strain Novosphingobium flavum NBRC 111647.</title>
        <authorList>
            <person name="Liu Y."/>
        </authorList>
    </citation>
    <scope>NUCLEOTIDE SEQUENCE [LARGE SCALE GENOMIC DNA]</scope>
    <source>
        <strain evidence="2 3">NBRC 111647</strain>
    </source>
</reference>
<feature type="region of interest" description="Disordered" evidence="1">
    <location>
        <begin position="117"/>
        <end position="161"/>
    </location>
</feature>
<evidence type="ECO:0000313" key="3">
    <source>
        <dbReference type="Proteomes" id="UP000566813"/>
    </source>
</evidence>
<name>A0A7X1FRL7_9SPHN</name>
<protein>
    <submittedName>
        <fullName evidence="2">Uncharacterized protein</fullName>
    </submittedName>
</protein>
<keyword evidence="3" id="KW-1185">Reference proteome</keyword>
<feature type="compositionally biased region" description="Basic and acidic residues" evidence="1">
    <location>
        <begin position="127"/>
        <end position="137"/>
    </location>
</feature>
<evidence type="ECO:0000313" key="2">
    <source>
        <dbReference type="EMBL" id="MBC2665680.1"/>
    </source>
</evidence>
<accession>A0A7X1FRL7</accession>
<organism evidence="2 3">
    <name type="scientific">Novosphingobium flavum</name>
    <dbReference type="NCBI Taxonomy" id="1778672"/>
    <lineage>
        <taxon>Bacteria</taxon>
        <taxon>Pseudomonadati</taxon>
        <taxon>Pseudomonadota</taxon>
        <taxon>Alphaproteobacteria</taxon>
        <taxon>Sphingomonadales</taxon>
        <taxon>Sphingomonadaceae</taxon>
        <taxon>Novosphingobium</taxon>
    </lineage>
</organism>
<evidence type="ECO:0000256" key="1">
    <source>
        <dbReference type="SAM" id="MobiDB-lite"/>
    </source>
</evidence>
<proteinExistence type="predicted"/>
<sequence>MTDAQPPLYVSFYSIVVKREAVTRSFPGGLDEFDRVHQAARANEHLSVLVRMSMLDVDLVFQKLHAAGLIPGEDFGLMEMHQGVLLACRGIRGIGKEREAFIMEWWAQFDPTYVAQPEDGVDQWVPPDEREPDHDEAVPPAPPSVANEPAASPKNKSGPRRVVFRTGPVHYLYDDDDDEE</sequence>
<dbReference type="RefSeq" id="WP_185663943.1">
    <property type="nucleotide sequence ID" value="NZ_JACLAW010000006.1"/>
</dbReference>
<gene>
    <name evidence="2" type="ORF">H7F51_09100</name>
</gene>
<dbReference type="EMBL" id="JACLAW010000006">
    <property type="protein sequence ID" value="MBC2665680.1"/>
    <property type="molecule type" value="Genomic_DNA"/>
</dbReference>
<dbReference type="AlphaFoldDB" id="A0A7X1FRL7"/>
<comment type="caution">
    <text evidence="2">The sequence shown here is derived from an EMBL/GenBank/DDBJ whole genome shotgun (WGS) entry which is preliminary data.</text>
</comment>
<dbReference type="Proteomes" id="UP000566813">
    <property type="component" value="Unassembled WGS sequence"/>
</dbReference>